<proteinExistence type="predicted"/>
<sequence>MSSADSDATSLDLVSVSRLIASGALRAQDVLAASLDRIDAWQPSRNCFIRLDRDAALARAQQCDRLREAGGAALGPLHGVPLAHKDLFYRTGEVSTGGSAIRRNWRADRTATVLARLDAAGAIQVGTLNMSEFAANPTGHNGHYGHCRNAWNKDYIAGGSSSGSATAVAARLVYAALGSDTGGSVRVPAAANGVLGLKPTYGRVSRYGCMPRFWSLDHIGVLARSAADCALVLGLIAGGDTRDATASARPVPDYLAQLDGPIKGIRVGVPDMSAISIDPQVQGALDASLEVLKGLGAVIVPLGAVDMEPMFRIAELIGKCEAASMHRPWLGEYRSSYTPQVLSRSEAGFFVPVHLYLDALRLRPRLLAQFLRSAMGGVDVLHMPVLPDPVQKIADLDAGANDARAMRIRAQMNLLTRPVNLLGLPALSVPAGFCRAGLPLAFQLLGHPFQEGKLLHVAHAFEQATGFHEAAPVL</sequence>
<dbReference type="InterPro" id="IPR023631">
    <property type="entry name" value="Amidase_dom"/>
</dbReference>
<gene>
    <name evidence="2" type="ORF">CEY11_24225</name>
</gene>
<dbReference type="InterPro" id="IPR020556">
    <property type="entry name" value="Amidase_CS"/>
</dbReference>
<dbReference type="Gene3D" id="3.90.1300.10">
    <property type="entry name" value="Amidase signature (AS) domain"/>
    <property type="match status" value="1"/>
</dbReference>
<dbReference type="PANTHER" id="PTHR11895:SF176">
    <property type="entry name" value="AMIDASE AMID-RELATED"/>
    <property type="match status" value="1"/>
</dbReference>
<keyword evidence="3" id="KW-1185">Reference proteome</keyword>
<comment type="caution">
    <text evidence="2">The sequence shown here is derived from an EMBL/GenBank/DDBJ whole genome shotgun (WGS) entry which is preliminary data.</text>
</comment>
<dbReference type="GO" id="GO:0016740">
    <property type="term" value="F:transferase activity"/>
    <property type="evidence" value="ECO:0007669"/>
    <property type="project" value="UniProtKB-KW"/>
</dbReference>
<dbReference type="InterPro" id="IPR036928">
    <property type="entry name" value="AS_sf"/>
</dbReference>
<dbReference type="Proteomes" id="UP000214603">
    <property type="component" value="Unassembled WGS sequence"/>
</dbReference>
<dbReference type="SUPFAM" id="SSF75304">
    <property type="entry name" value="Amidase signature (AS) enzymes"/>
    <property type="match status" value="1"/>
</dbReference>
<dbReference type="Pfam" id="PF01425">
    <property type="entry name" value="Amidase"/>
    <property type="match status" value="1"/>
</dbReference>
<organism evidence="2 3">
    <name type="scientific">Candidimonas nitroreducens</name>
    <dbReference type="NCBI Taxonomy" id="683354"/>
    <lineage>
        <taxon>Bacteria</taxon>
        <taxon>Pseudomonadati</taxon>
        <taxon>Pseudomonadota</taxon>
        <taxon>Betaproteobacteria</taxon>
        <taxon>Burkholderiales</taxon>
        <taxon>Alcaligenaceae</taxon>
        <taxon>Candidimonas</taxon>
    </lineage>
</organism>
<protein>
    <submittedName>
        <fullName evidence="2">Asp-tRNA(Asn)/Glu-tRNA(Gln) amidotransferase GatCAB subunit A</fullName>
    </submittedName>
</protein>
<evidence type="ECO:0000259" key="1">
    <source>
        <dbReference type="Pfam" id="PF01425"/>
    </source>
</evidence>
<dbReference type="InterPro" id="IPR000120">
    <property type="entry name" value="Amidase"/>
</dbReference>
<dbReference type="RefSeq" id="WP_088606007.1">
    <property type="nucleotide sequence ID" value="NZ_NJIH01000020.1"/>
</dbReference>
<name>A0A225LYG4_9BURK</name>
<dbReference type="PANTHER" id="PTHR11895">
    <property type="entry name" value="TRANSAMIDASE"/>
    <property type="match status" value="1"/>
</dbReference>
<keyword evidence="2" id="KW-0808">Transferase</keyword>
<evidence type="ECO:0000313" key="3">
    <source>
        <dbReference type="Proteomes" id="UP000214603"/>
    </source>
</evidence>
<dbReference type="EMBL" id="NJIH01000020">
    <property type="protein sequence ID" value="OWT53572.1"/>
    <property type="molecule type" value="Genomic_DNA"/>
</dbReference>
<accession>A0A225LYG4</accession>
<reference evidence="3" key="1">
    <citation type="submission" date="2017-06" db="EMBL/GenBank/DDBJ databases">
        <title>Herbaspirillum phytohormonus sp. nov., isolated from the root nodule of Robinia pseudoacacia in lead-zinc mine.</title>
        <authorList>
            <person name="Fan M."/>
            <person name="Lin Y."/>
        </authorList>
    </citation>
    <scope>NUCLEOTIDE SEQUENCE [LARGE SCALE GENOMIC DNA]</scope>
    <source>
        <strain evidence="3">SC-089</strain>
    </source>
</reference>
<feature type="domain" description="Amidase" evidence="1">
    <location>
        <begin position="29"/>
        <end position="455"/>
    </location>
</feature>
<dbReference type="OrthoDB" id="112488at2"/>
<dbReference type="PROSITE" id="PS00571">
    <property type="entry name" value="AMIDASES"/>
    <property type="match status" value="1"/>
</dbReference>
<evidence type="ECO:0000313" key="2">
    <source>
        <dbReference type="EMBL" id="OWT53572.1"/>
    </source>
</evidence>
<dbReference type="AlphaFoldDB" id="A0A225LYG4"/>